<feature type="transmembrane region" description="Helical" evidence="3">
    <location>
        <begin position="20"/>
        <end position="50"/>
    </location>
</feature>
<evidence type="ECO:0000259" key="4">
    <source>
        <dbReference type="PROSITE" id="PS50887"/>
    </source>
</evidence>
<dbReference type="SMART" id="SM00267">
    <property type="entry name" value="GGDEF"/>
    <property type="match status" value="1"/>
</dbReference>
<dbReference type="InterPro" id="IPR043128">
    <property type="entry name" value="Rev_trsase/Diguanyl_cyclase"/>
</dbReference>
<feature type="transmembrane region" description="Helical" evidence="3">
    <location>
        <begin position="62"/>
        <end position="79"/>
    </location>
</feature>
<sequence>MNTRLHHFMGWLQHLPRPFMHVLTLALFVAVAGLDYVSGTYLSLSALYCLPVSLAAWRISRNAGITTAVLSAVLIVILNPREVRADLATAVMLWNFIIVACLFTVVAVLVAEIGRLLESERALARTDFLTGARNRMAFMNDVDQEILRALRHGQALSLIYIDLDDFKAINDRLGHREGDRLLQAVSQTLLQTVRGIDAVARLGGDEFVVLLPNADSDAAAIVAPRLREALLNRMLLDLWPVTFSIGVLTCPIPPNSAEQLIHRADELMYRAKQSGKDRLVYSLQSA</sequence>
<dbReference type="Gene3D" id="3.30.70.270">
    <property type="match status" value="1"/>
</dbReference>
<dbReference type="RefSeq" id="WP_327601163.1">
    <property type="nucleotide sequence ID" value="NZ_JAYXHS010000005.1"/>
</dbReference>
<evidence type="ECO:0000256" key="3">
    <source>
        <dbReference type="SAM" id="Phobius"/>
    </source>
</evidence>
<proteinExistence type="predicted"/>
<reference evidence="5 6" key="1">
    <citation type="submission" date="2024-01" db="EMBL/GenBank/DDBJ databases">
        <title>Uliginosibacterium soil sp. nov.</title>
        <authorList>
            <person name="Lv Y."/>
        </authorList>
    </citation>
    <scope>NUCLEOTIDE SEQUENCE [LARGE SCALE GENOMIC DNA]</scope>
    <source>
        <strain evidence="5 6">H3</strain>
    </source>
</reference>
<dbReference type="NCBIfam" id="TIGR00254">
    <property type="entry name" value="GGDEF"/>
    <property type="match status" value="1"/>
</dbReference>
<evidence type="ECO:0000256" key="2">
    <source>
        <dbReference type="ARBA" id="ARBA00034247"/>
    </source>
</evidence>
<evidence type="ECO:0000313" key="5">
    <source>
        <dbReference type="EMBL" id="MEC5388187.1"/>
    </source>
</evidence>
<feature type="transmembrane region" description="Helical" evidence="3">
    <location>
        <begin position="91"/>
        <end position="111"/>
    </location>
</feature>
<dbReference type="GO" id="GO:0052621">
    <property type="term" value="F:diguanylate cyclase activity"/>
    <property type="evidence" value="ECO:0007669"/>
    <property type="project" value="UniProtKB-EC"/>
</dbReference>
<dbReference type="InterPro" id="IPR050469">
    <property type="entry name" value="Diguanylate_Cyclase"/>
</dbReference>
<dbReference type="EC" id="2.7.7.65" evidence="1"/>
<gene>
    <name evidence="5" type="ORF">VVD49_20805</name>
</gene>
<keyword evidence="6" id="KW-1185">Reference proteome</keyword>
<name>A0ABU6K8I1_9RHOO</name>
<dbReference type="Proteomes" id="UP001331561">
    <property type="component" value="Unassembled WGS sequence"/>
</dbReference>
<dbReference type="InterPro" id="IPR029787">
    <property type="entry name" value="Nucleotide_cyclase"/>
</dbReference>
<comment type="caution">
    <text evidence="5">The sequence shown here is derived from an EMBL/GenBank/DDBJ whole genome shotgun (WGS) entry which is preliminary data.</text>
</comment>
<dbReference type="PANTHER" id="PTHR45138">
    <property type="entry name" value="REGULATORY COMPONENTS OF SENSORY TRANSDUCTION SYSTEM"/>
    <property type="match status" value="1"/>
</dbReference>
<dbReference type="PANTHER" id="PTHR45138:SF9">
    <property type="entry name" value="DIGUANYLATE CYCLASE DGCM-RELATED"/>
    <property type="match status" value="1"/>
</dbReference>
<keyword evidence="3" id="KW-1133">Transmembrane helix</keyword>
<dbReference type="EMBL" id="JAYXHS010000005">
    <property type="protein sequence ID" value="MEC5388187.1"/>
    <property type="molecule type" value="Genomic_DNA"/>
</dbReference>
<keyword evidence="5" id="KW-0548">Nucleotidyltransferase</keyword>
<keyword evidence="3" id="KW-0812">Transmembrane</keyword>
<evidence type="ECO:0000256" key="1">
    <source>
        <dbReference type="ARBA" id="ARBA00012528"/>
    </source>
</evidence>
<protein>
    <recommendedName>
        <fullName evidence="1">diguanylate cyclase</fullName>
        <ecNumber evidence="1">2.7.7.65</ecNumber>
    </recommendedName>
</protein>
<dbReference type="SUPFAM" id="SSF55073">
    <property type="entry name" value="Nucleotide cyclase"/>
    <property type="match status" value="1"/>
</dbReference>
<feature type="domain" description="GGDEF" evidence="4">
    <location>
        <begin position="154"/>
        <end position="284"/>
    </location>
</feature>
<dbReference type="CDD" id="cd01949">
    <property type="entry name" value="GGDEF"/>
    <property type="match status" value="1"/>
</dbReference>
<dbReference type="PROSITE" id="PS50887">
    <property type="entry name" value="GGDEF"/>
    <property type="match status" value="1"/>
</dbReference>
<keyword evidence="5" id="KW-0808">Transferase</keyword>
<comment type="catalytic activity">
    <reaction evidence="2">
        <text>2 GTP = 3',3'-c-di-GMP + 2 diphosphate</text>
        <dbReference type="Rhea" id="RHEA:24898"/>
        <dbReference type="ChEBI" id="CHEBI:33019"/>
        <dbReference type="ChEBI" id="CHEBI:37565"/>
        <dbReference type="ChEBI" id="CHEBI:58805"/>
        <dbReference type="EC" id="2.7.7.65"/>
    </reaction>
</comment>
<organism evidence="5 6">
    <name type="scientific">Uliginosibacterium silvisoli</name>
    <dbReference type="NCBI Taxonomy" id="3114758"/>
    <lineage>
        <taxon>Bacteria</taxon>
        <taxon>Pseudomonadati</taxon>
        <taxon>Pseudomonadota</taxon>
        <taxon>Betaproteobacteria</taxon>
        <taxon>Rhodocyclales</taxon>
        <taxon>Zoogloeaceae</taxon>
        <taxon>Uliginosibacterium</taxon>
    </lineage>
</organism>
<evidence type="ECO:0000313" key="6">
    <source>
        <dbReference type="Proteomes" id="UP001331561"/>
    </source>
</evidence>
<accession>A0ABU6K8I1</accession>
<keyword evidence="3" id="KW-0472">Membrane</keyword>
<dbReference type="InterPro" id="IPR000160">
    <property type="entry name" value="GGDEF_dom"/>
</dbReference>
<dbReference type="Pfam" id="PF00990">
    <property type="entry name" value="GGDEF"/>
    <property type="match status" value="1"/>
</dbReference>